<evidence type="ECO:0000313" key="1">
    <source>
        <dbReference type="EnsemblProtists" id="PYU1_T002827"/>
    </source>
</evidence>
<dbReference type="InParanoid" id="K3WCY6"/>
<dbReference type="OMA" id="VKSACRE"/>
<dbReference type="Proteomes" id="UP000019132">
    <property type="component" value="Unassembled WGS sequence"/>
</dbReference>
<dbReference type="EnsemblProtists" id="PYU1_T002827">
    <property type="protein sequence ID" value="PYU1_T002827"/>
    <property type="gene ID" value="PYU1_G002824"/>
</dbReference>
<name>K3WCY6_GLOUD</name>
<evidence type="ECO:0000313" key="2">
    <source>
        <dbReference type="Proteomes" id="UP000019132"/>
    </source>
</evidence>
<dbReference type="eggNOG" id="ENOG502SU7W">
    <property type="taxonomic scope" value="Eukaryota"/>
</dbReference>
<dbReference type="EMBL" id="GL376628">
    <property type="status" value="NOT_ANNOTATED_CDS"/>
    <property type="molecule type" value="Genomic_DNA"/>
</dbReference>
<dbReference type="HOGENOM" id="CLU_124714_0_0_1"/>
<reference evidence="1" key="3">
    <citation type="submission" date="2015-02" db="UniProtKB">
        <authorList>
            <consortium name="EnsemblProtists"/>
        </authorList>
    </citation>
    <scope>IDENTIFICATION</scope>
    <source>
        <strain evidence="1">DAOM BR144</strain>
    </source>
</reference>
<dbReference type="VEuPathDB" id="FungiDB:PYU1_G002824"/>
<reference evidence="2" key="1">
    <citation type="journal article" date="2010" name="Genome Biol.">
        <title>Genome sequence of the necrotrophic plant pathogen Pythium ultimum reveals original pathogenicity mechanisms and effector repertoire.</title>
        <authorList>
            <person name="Levesque C.A."/>
            <person name="Brouwer H."/>
            <person name="Cano L."/>
            <person name="Hamilton J.P."/>
            <person name="Holt C."/>
            <person name="Huitema E."/>
            <person name="Raffaele S."/>
            <person name="Robideau G.P."/>
            <person name="Thines M."/>
            <person name="Win J."/>
            <person name="Zerillo M.M."/>
            <person name="Beakes G.W."/>
            <person name="Boore J.L."/>
            <person name="Busam D."/>
            <person name="Dumas B."/>
            <person name="Ferriera S."/>
            <person name="Fuerstenberg S.I."/>
            <person name="Gachon C.M."/>
            <person name="Gaulin E."/>
            <person name="Govers F."/>
            <person name="Grenville-Briggs L."/>
            <person name="Horner N."/>
            <person name="Hostetler J."/>
            <person name="Jiang R.H."/>
            <person name="Johnson J."/>
            <person name="Krajaejun T."/>
            <person name="Lin H."/>
            <person name="Meijer H.J."/>
            <person name="Moore B."/>
            <person name="Morris P."/>
            <person name="Phuntmart V."/>
            <person name="Puiu D."/>
            <person name="Shetty J."/>
            <person name="Stajich J.E."/>
            <person name="Tripathy S."/>
            <person name="Wawra S."/>
            <person name="van West P."/>
            <person name="Whitty B.R."/>
            <person name="Coutinho P.M."/>
            <person name="Henrissat B."/>
            <person name="Martin F."/>
            <person name="Thomas P.D."/>
            <person name="Tyler B.M."/>
            <person name="De Vries R.P."/>
            <person name="Kamoun S."/>
            <person name="Yandell M."/>
            <person name="Tisserat N."/>
            <person name="Buell C.R."/>
        </authorList>
    </citation>
    <scope>NUCLEOTIDE SEQUENCE</scope>
    <source>
        <strain evidence="2">DAOM:BR144</strain>
    </source>
</reference>
<sequence>MSSATSYESKIKPALLDAIKEDADLTADIMVQLESPEEVIQRVCAQGASRAQQTTCMVDNMQKFADEAQEEVKALLARETGRYDSSTFFWINNSVSVKKAQGSLIIEIAQLGTVLEVRPEEIFYTMGKGLDSKKEKKASTMSFGF</sequence>
<organism evidence="1 2">
    <name type="scientific">Globisporangium ultimum (strain ATCC 200006 / CBS 805.95 / DAOM BR144)</name>
    <name type="common">Pythium ultimum</name>
    <dbReference type="NCBI Taxonomy" id="431595"/>
    <lineage>
        <taxon>Eukaryota</taxon>
        <taxon>Sar</taxon>
        <taxon>Stramenopiles</taxon>
        <taxon>Oomycota</taxon>
        <taxon>Peronosporomycetes</taxon>
        <taxon>Pythiales</taxon>
        <taxon>Pythiaceae</taxon>
        <taxon>Globisporangium</taxon>
    </lineage>
</organism>
<proteinExistence type="predicted"/>
<protein>
    <submittedName>
        <fullName evidence="1">Uncharacterized protein</fullName>
    </submittedName>
</protein>
<accession>K3WCY6</accession>
<dbReference type="AlphaFoldDB" id="K3WCY6"/>
<reference evidence="2" key="2">
    <citation type="submission" date="2010-04" db="EMBL/GenBank/DDBJ databases">
        <authorList>
            <person name="Buell R."/>
            <person name="Hamilton J."/>
            <person name="Hostetler J."/>
        </authorList>
    </citation>
    <scope>NUCLEOTIDE SEQUENCE [LARGE SCALE GENOMIC DNA]</scope>
    <source>
        <strain evidence="2">DAOM:BR144</strain>
    </source>
</reference>
<keyword evidence="2" id="KW-1185">Reference proteome</keyword>